<dbReference type="HOGENOM" id="CLU_2853052_0_0_1"/>
<sequence length="65" mass="7470">MTISITSVQFYRLGVMIAVSLLTISFAISVTAVQQMSKYEMLCSLHVKWKAFDNMAFENIFPNRF</sequence>
<dbReference type="AlphaFoldDB" id="G7J1K7"/>
<evidence type="ECO:0000313" key="3">
    <source>
        <dbReference type="EnsemblPlants" id="AES69121"/>
    </source>
</evidence>
<gene>
    <name evidence="2" type="ordered locus">MTR_3g022750</name>
</gene>
<keyword evidence="1" id="KW-1133">Transmembrane helix</keyword>
<evidence type="ECO:0000313" key="4">
    <source>
        <dbReference type="Proteomes" id="UP000002051"/>
    </source>
</evidence>
<feature type="transmembrane region" description="Helical" evidence="1">
    <location>
        <begin position="12"/>
        <end position="33"/>
    </location>
</feature>
<organism evidence="2 4">
    <name type="scientific">Medicago truncatula</name>
    <name type="common">Barrel medic</name>
    <name type="synonym">Medicago tribuloides</name>
    <dbReference type="NCBI Taxonomy" id="3880"/>
    <lineage>
        <taxon>Eukaryota</taxon>
        <taxon>Viridiplantae</taxon>
        <taxon>Streptophyta</taxon>
        <taxon>Embryophyta</taxon>
        <taxon>Tracheophyta</taxon>
        <taxon>Spermatophyta</taxon>
        <taxon>Magnoliopsida</taxon>
        <taxon>eudicotyledons</taxon>
        <taxon>Gunneridae</taxon>
        <taxon>Pentapetalae</taxon>
        <taxon>rosids</taxon>
        <taxon>fabids</taxon>
        <taxon>Fabales</taxon>
        <taxon>Fabaceae</taxon>
        <taxon>Papilionoideae</taxon>
        <taxon>50 kb inversion clade</taxon>
        <taxon>NPAAA clade</taxon>
        <taxon>Hologalegina</taxon>
        <taxon>IRL clade</taxon>
        <taxon>Trifolieae</taxon>
        <taxon>Medicago</taxon>
    </lineage>
</organism>
<accession>G7J1K7</accession>
<dbReference type="EMBL" id="CM001219">
    <property type="protein sequence ID" value="AES69121.1"/>
    <property type="molecule type" value="Genomic_DNA"/>
</dbReference>
<evidence type="ECO:0000256" key="1">
    <source>
        <dbReference type="SAM" id="Phobius"/>
    </source>
</evidence>
<proteinExistence type="predicted"/>
<protein>
    <submittedName>
        <fullName evidence="2">Transmembrane protein, putative</fullName>
    </submittedName>
</protein>
<reference evidence="2 4" key="1">
    <citation type="journal article" date="2011" name="Nature">
        <title>The Medicago genome provides insight into the evolution of rhizobial symbioses.</title>
        <authorList>
            <person name="Young N.D."/>
            <person name="Debelle F."/>
            <person name="Oldroyd G.E."/>
            <person name="Geurts R."/>
            <person name="Cannon S.B."/>
            <person name="Udvardi M.K."/>
            <person name="Benedito V.A."/>
            <person name="Mayer K.F."/>
            <person name="Gouzy J."/>
            <person name="Schoof H."/>
            <person name="Van de Peer Y."/>
            <person name="Proost S."/>
            <person name="Cook D.R."/>
            <person name="Meyers B.C."/>
            <person name="Spannagl M."/>
            <person name="Cheung F."/>
            <person name="De Mita S."/>
            <person name="Krishnakumar V."/>
            <person name="Gundlach H."/>
            <person name="Zhou S."/>
            <person name="Mudge J."/>
            <person name="Bharti A.K."/>
            <person name="Murray J.D."/>
            <person name="Naoumkina M.A."/>
            <person name="Rosen B."/>
            <person name="Silverstein K.A."/>
            <person name="Tang H."/>
            <person name="Rombauts S."/>
            <person name="Zhao P.X."/>
            <person name="Zhou P."/>
            <person name="Barbe V."/>
            <person name="Bardou P."/>
            <person name="Bechner M."/>
            <person name="Bellec A."/>
            <person name="Berger A."/>
            <person name="Berges H."/>
            <person name="Bidwell S."/>
            <person name="Bisseling T."/>
            <person name="Choisne N."/>
            <person name="Couloux A."/>
            <person name="Denny R."/>
            <person name="Deshpande S."/>
            <person name="Dai X."/>
            <person name="Doyle J.J."/>
            <person name="Dudez A.M."/>
            <person name="Farmer A.D."/>
            <person name="Fouteau S."/>
            <person name="Franken C."/>
            <person name="Gibelin C."/>
            <person name="Gish J."/>
            <person name="Goldstein S."/>
            <person name="Gonzalez A.J."/>
            <person name="Green P.J."/>
            <person name="Hallab A."/>
            <person name="Hartog M."/>
            <person name="Hua A."/>
            <person name="Humphray S.J."/>
            <person name="Jeong D.H."/>
            <person name="Jing Y."/>
            <person name="Jocker A."/>
            <person name="Kenton S.M."/>
            <person name="Kim D.J."/>
            <person name="Klee K."/>
            <person name="Lai H."/>
            <person name="Lang C."/>
            <person name="Lin S."/>
            <person name="Macmil S.L."/>
            <person name="Magdelenat G."/>
            <person name="Matthews L."/>
            <person name="McCorrison J."/>
            <person name="Monaghan E.L."/>
            <person name="Mun J.H."/>
            <person name="Najar F.Z."/>
            <person name="Nicholson C."/>
            <person name="Noirot C."/>
            <person name="O'Bleness M."/>
            <person name="Paule C.R."/>
            <person name="Poulain J."/>
            <person name="Prion F."/>
            <person name="Qin B."/>
            <person name="Qu C."/>
            <person name="Retzel E.F."/>
            <person name="Riddle C."/>
            <person name="Sallet E."/>
            <person name="Samain S."/>
            <person name="Samson N."/>
            <person name="Sanders I."/>
            <person name="Saurat O."/>
            <person name="Scarpelli C."/>
            <person name="Schiex T."/>
            <person name="Segurens B."/>
            <person name="Severin A.J."/>
            <person name="Sherrier D.J."/>
            <person name="Shi R."/>
            <person name="Sims S."/>
            <person name="Singer S.R."/>
            <person name="Sinharoy S."/>
            <person name="Sterck L."/>
            <person name="Viollet A."/>
            <person name="Wang B.B."/>
            <person name="Wang K."/>
            <person name="Wang M."/>
            <person name="Wang X."/>
            <person name="Warfsmann J."/>
            <person name="Weissenbach J."/>
            <person name="White D.D."/>
            <person name="White J.D."/>
            <person name="Wiley G.B."/>
            <person name="Wincker P."/>
            <person name="Xing Y."/>
            <person name="Yang L."/>
            <person name="Yao Z."/>
            <person name="Ying F."/>
            <person name="Zhai J."/>
            <person name="Zhou L."/>
            <person name="Zuber A."/>
            <person name="Denarie J."/>
            <person name="Dixon R.A."/>
            <person name="May G.D."/>
            <person name="Schwartz D.C."/>
            <person name="Rogers J."/>
            <person name="Quetier F."/>
            <person name="Town C.D."/>
            <person name="Roe B.A."/>
        </authorList>
    </citation>
    <scope>NUCLEOTIDE SEQUENCE [LARGE SCALE GENOMIC DNA]</scope>
    <source>
        <strain evidence="2">A17</strain>
        <strain evidence="3 4">cv. Jemalong A17</strain>
    </source>
</reference>
<evidence type="ECO:0000313" key="2">
    <source>
        <dbReference type="EMBL" id="AES69121.1"/>
    </source>
</evidence>
<name>G7J1K7_MEDTR</name>
<keyword evidence="1" id="KW-0472">Membrane</keyword>
<dbReference type="EnsemblPlants" id="AES69121">
    <property type="protein sequence ID" value="AES69121"/>
    <property type="gene ID" value="MTR_3g022750"/>
</dbReference>
<keyword evidence="4" id="KW-1185">Reference proteome</keyword>
<dbReference type="PaxDb" id="3880-AES69121"/>
<reference evidence="2 4" key="2">
    <citation type="journal article" date="2014" name="BMC Genomics">
        <title>An improved genome release (version Mt4.0) for the model legume Medicago truncatula.</title>
        <authorList>
            <person name="Tang H."/>
            <person name="Krishnakumar V."/>
            <person name="Bidwell S."/>
            <person name="Rosen B."/>
            <person name="Chan A."/>
            <person name="Zhou S."/>
            <person name="Gentzbittel L."/>
            <person name="Childs K.L."/>
            <person name="Yandell M."/>
            <person name="Gundlach H."/>
            <person name="Mayer K.F."/>
            <person name="Schwartz D.C."/>
            <person name="Town C.D."/>
        </authorList>
    </citation>
    <scope>GENOME REANNOTATION</scope>
    <source>
        <strain evidence="3 4">cv. Jemalong A17</strain>
    </source>
</reference>
<dbReference type="Proteomes" id="UP000002051">
    <property type="component" value="Chromosome 3"/>
</dbReference>
<keyword evidence="1 2" id="KW-0812">Transmembrane</keyword>
<reference evidence="3" key="3">
    <citation type="submission" date="2015-04" db="UniProtKB">
        <authorList>
            <consortium name="EnsemblPlants"/>
        </authorList>
    </citation>
    <scope>IDENTIFICATION</scope>
    <source>
        <strain evidence="3">cv. Jemalong A17</strain>
    </source>
</reference>